<evidence type="ECO:0000256" key="1">
    <source>
        <dbReference type="ARBA" id="ARBA00004240"/>
    </source>
</evidence>
<dbReference type="InterPro" id="IPR023213">
    <property type="entry name" value="CAT-like_dom_sf"/>
</dbReference>
<evidence type="ECO:0000256" key="12">
    <source>
        <dbReference type="ARBA" id="ARBA00023098"/>
    </source>
</evidence>
<keyword evidence="11" id="KW-0007">Acetylation</keyword>
<evidence type="ECO:0000259" key="36">
    <source>
        <dbReference type="Pfam" id="PF00755"/>
    </source>
</evidence>
<keyword evidence="16" id="KW-0012">Acyltransferase</keyword>
<dbReference type="FunFam" id="3.30.559.10:FF:000001">
    <property type="entry name" value="Carnitine O-acetyltransferase"/>
    <property type="match status" value="1"/>
</dbReference>
<comment type="catalytic activity">
    <reaction evidence="28">
        <text>acetoacetyl-CoA + (R)-carnitine = O-3-oxobutanoyl-(R)-carnitine + CoA</text>
        <dbReference type="Rhea" id="RHEA:44996"/>
        <dbReference type="ChEBI" id="CHEBI:16347"/>
        <dbReference type="ChEBI" id="CHEBI:57286"/>
        <dbReference type="ChEBI" id="CHEBI:57287"/>
        <dbReference type="ChEBI" id="CHEBI:84841"/>
    </reaction>
    <physiologicalReaction direction="left-to-right" evidence="28">
        <dbReference type="Rhea" id="RHEA:44997"/>
    </physiologicalReaction>
</comment>
<evidence type="ECO:0000256" key="24">
    <source>
        <dbReference type="ARBA" id="ARBA00051554"/>
    </source>
</evidence>
<keyword evidence="14" id="KW-0472">Membrane</keyword>
<feature type="active site" description="Proton acceptor" evidence="35">
    <location>
        <position position="456"/>
    </location>
</feature>
<evidence type="ECO:0000256" key="2">
    <source>
        <dbReference type="ARBA" id="ARBA00004275"/>
    </source>
</evidence>
<dbReference type="GO" id="GO:0005743">
    <property type="term" value="C:mitochondrial inner membrane"/>
    <property type="evidence" value="ECO:0007669"/>
    <property type="project" value="UniProtKB-SubCell"/>
</dbReference>
<dbReference type="PANTHER" id="PTHR22589:SF103">
    <property type="entry name" value="CARNITINE O-ACETYL-TRANSFERASE, ISOFORM A-RELATED"/>
    <property type="match status" value="1"/>
</dbReference>
<evidence type="ECO:0000256" key="5">
    <source>
        <dbReference type="ARBA" id="ARBA00011245"/>
    </source>
</evidence>
<evidence type="ECO:0000256" key="14">
    <source>
        <dbReference type="ARBA" id="ARBA00023136"/>
    </source>
</evidence>
<comment type="catalytic activity">
    <reaction evidence="23">
        <text>2,6-dimethylheptanoyl-CoA + (R)-carnitine = O-2,6-dimethylheptanoyl-(R)-carnitine + CoA</text>
        <dbReference type="Rhea" id="RHEA:45004"/>
        <dbReference type="ChEBI" id="CHEBI:16347"/>
        <dbReference type="ChEBI" id="CHEBI:57287"/>
        <dbReference type="ChEBI" id="CHEBI:84843"/>
        <dbReference type="ChEBI" id="CHEBI:84847"/>
    </reaction>
    <physiologicalReaction direction="left-to-right" evidence="23">
        <dbReference type="Rhea" id="RHEA:45005"/>
    </physiologicalReaction>
</comment>
<dbReference type="InterPro" id="IPR042231">
    <property type="entry name" value="Cho/carn_acyl_trans_2"/>
</dbReference>
<evidence type="ECO:0000256" key="26">
    <source>
        <dbReference type="ARBA" id="ARBA00051962"/>
    </source>
</evidence>
<keyword evidence="9" id="KW-0256">Endoplasmic reticulum</keyword>
<dbReference type="Gene3D" id="3.30.559.70">
    <property type="entry name" value="Choline/Carnitine o-acyltransferase, domain 2"/>
    <property type="match status" value="1"/>
</dbReference>
<keyword evidence="8" id="KW-0999">Mitochondrion inner membrane</keyword>
<comment type="subunit">
    <text evidence="5">Monomer.</text>
</comment>
<evidence type="ECO:0000256" key="35">
    <source>
        <dbReference type="PIRSR" id="PIRSR600542-1"/>
    </source>
</evidence>
<protein>
    <recommendedName>
        <fullName evidence="33">Carnitine O-acetyltransferase</fullName>
        <ecNumber evidence="31">2.3.1.137</ecNumber>
        <ecNumber evidence="32">2.3.1.7</ecNumber>
    </recommendedName>
    <alternativeName>
        <fullName evidence="34">Carnitine acetyltransferase</fullName>
    </alternativeName>
</protein>
<comment type="catalytic activity">
    <reaction evidence="24">
        <text>3-methylbutanoyl-CoA + (R)-carnitine = O-3-methylbutanoyl-(R)-carnitine + CoA</text>
        <dbReference type="Rhea" id="RHEA:44984"/>
        <dbReference type="ChEBI" id="CHEBI:16347"/>
        <dbReference type="ChEBI" id="CHEBI:57287"/>
        <dbReference type="ChEBI" id="CHEBI:57345"/>
        <dbReference type="ChEBI" id="CHEBI:70819"/>
    </reaction>
    <physiologicalReaction direction="left-to-right" evidence="24">
        <dbReference type="Rhea" id="RHEA:44985"/>
    </physiologicalReaction>
</comment>
<dbReference type="Pfam" id="PF00755">
    <property type="entry name" value="Carn_acyltransf"/>
    <property type="match status" value="1"/>
</dbReference>
<evidence type="ECO:0000256" key="23">
    <source>
        <dbReference type="ARBA" id="ARBA00051534"/>
    </source>
</evidence>
<evidence type="ECO:0000256" key="7">
    <source>
        <dbReference type="ARBA" id="ARBA00022679"/>
    </source>
</evidence>
<dbReference type="EC" id="2.3.1.137" evidence="31"/>
<evidence type="ECO:0000256" key="4">
    <source>
        <dbReference type="ARBA" id="ARBA00005232"/>
    </source>
</evidence>
<evidence type="ECO:0000256" key="34">
    <source>
        <dbReference type="ARBA" id="ARBA00079830"/>
    </source>
</evidence>
<comment type="catalytic activity">
    <reaction evidence="21">
        <text>4,8-dimethylnonanoyl-CoA + (R)-carnitine = O-4,8-dimethylnonanoyl-(R)-carnitine + CoA</text>
        <dbReference type="Rhea" id="RHEA:44860"/>
        <dbReference type="ChEBI" id="CHEBI:16347"/>
        <dbReference type="ChEBI" id="CHEBI:57287"/>
        <dbReference type="ChEBI" id="CHEBI:77061"/>
        <dbReference type="ChEBI" id="CHEBI:84654"/>
    </reaction>
    <physiologicalReaction direction="left-to-right" evidence="21">
        <dbReference type="Rhea" id="RHEA:44861"/>
    </physiologicalReaction>
</comment>
<dbReference type="GO" id="GO:0004092">
    <property type="term" value="F:carnitine O-acetyltransferase activity"/>
    <property type="evidence" value="ECO:0007669"/>
    <property type="project" value="UniProtKB-EC"/>
</dbReference>
<keyword evidence="13" id="KW-0496">Mitochondrion</keyword>
<evidence type="ECO:0000256" key="25">
    <source>
        <dbReference type="ARBA" id="ARBA00051955"/>
    </source>
</evidence>
<evidence type="ECO:0000256" key="20">
    <source>
        <dbReference type="ARBA" id="ARBA00050860"/>
    </source>
</evidence>
<dbReference type="SUPFAM" id="SSF52777">
    <property type="entry name" value="CoA-dependent acyltransferases"/>
    <property type="match status" value="2"/>
</dbReference>
<sequence>MNISLSVSCLAWGHDPPTSWESAESLKLILPTCLCVCSDPNQLGLRNHKKTIMAFSVTTRSHSYESYDATEDSVFEPSDFADSSDQNCMRQELVDQKSRRHKRFVRRHSYSPYEVKVKTLAHHHQWKAPEFFRGAKLPPGRMVAHQSSLPRLPVPNLAQTLQKYLKVVRPLVDDIAFQKTKQLVEEFGKPGGLGESLQSKLQSRAQERQNWLDDWWLHMAYLDYRDSVVIHVSPGIVCPPQDFNGKQEQLQFAAKLVAGVLDYKVQIDDQSVPIDKLRTRPLCMDQYYKLFSACRLPGEQRDQVVVYGPDCGVRPRHIVVVHNNQFFSLDVYDNNWKPLSPDLIHAQLQRVVCQSKHPSVPVGILTTENRDTWGMVYNQALKKDKTNKLSLEAINRSIFMLCLDQETVREKDRWTSMGHQLMHGGGSQHNSGNRWFDKTLQFTVGTDGAVGIVYEHSAAEGPPIIALLDHMLDYCSQSPAVKETSVHPKEPERLLFSLNNSVLEAIDNAKKSLDMQVRDLDLHLVTFKTYGKDFPKSQRLSPDSYIQIAMQLAYYEVNKVACATYESGSTRMFHLGRTDTIRSASVESLKFCQAMQDSSIQPSEKVALLRRAVEGHKRYAQETVSGQGIDRHLLGLKLIAVEAGLDVPDLFEDSTYEQAVHFKLSTSQVPSKYDSLLCFGPVVPDGYGICYNPAEDHLNFCISAFNRSRETDTVKLATALNQSLLDMQELLQTQAKL</sequence>
<name>A0A8K0AB63_BRALA</name>
<reference evidence="37" key="1">
    <citation type="submission" date="2022-01" db="EMBL/GenBank/DDBJ databases">
        <authorList>
            <person name="Braso-Vives M."/>
        </authorList>
    </citation>
    <scope>NUCLEOTIDE SEQUENCE</scope>
</reference>
<comment type="catalytic activity">
    <reaction evidence="19">
        <text>butanoyl-CoA + (R)-carnitine = O-butanoyl-(R)-carnitine + CoA</text>
        <dbReference type="Rhea" id="RHEA:44980"/>
        <dbReference type="ChEBI" id="CHEBI:16347"/>
        <dbReference type="ChEBI" id="CHEBI:21949"/>
        <dbReference type="ChEBI" id="CHEBI:57287"/>
        <dbReference type="ChEBI" id="CHEBI:57371"/>
    </reaction>
    <physiologicalReaction direction="left-to-right" evidence="19">
        <dbReference type="Rhea" id="RHEA:44981"/>
    </physiologicalReaction>
</comment>
<dbReference type="GO" id="GO:0006631">
    <property type="term" value="P:fatty acid metabolic process"/>
    <property type="evidence" value="ECO:0007669"/>
    <property type="project" value="UniProtKB-KW"/>
</dbReference>
<dbReference type="Proteomes" id="UP000838412">
    <property type="component" value="Chromosome 8"/>
</dbReference>
<gene>
    <name evidence="37" type="primary">CRAT</name>
    <name evidence="37" type="ORF">BLAG_LOCUS23492</name>
</gene>
<evidence type="ECO:0000256" key="11">
    <source>
        <dbReference type="ARBA" id="ARBA00022990"/>
    </source>
</evidence>
<comment type="catalytic activity">
    <reaction evidence="25">
        <text>2-methylpropanoyl-CoA + (R)-carnitine = O-isobutanoyl-(R)-carnitine + CoA</text>
        <dbReference type="Rhea" id="RHEA:44988"/>
        <dbReference type="ChEBI" id="CHEBI:16347"/>
        <dbReference type="ChEBI" id="CHEBI:57287"/>
        <dbReference type="ChEBI" id="CHEBI:57338"/>
        <dbReference type="ChEBI" id="CHEBI:84838"/>
    </reaction>
    <physiologicalReaction direction="left-to-right" evidence="25">
        <dbReference type="Rhea" id="RHEA:44989"/>
    </physiologicalReaction>
</comment>
<keyword evidence="12" id="KW-0443">Lipid metabolism</keyword>
<dbReference type="PANTHER" id="PTHR22589">
    <property type="entry name" value="CARNITINE O-ACYLTRANSFERASE"/>
    <property type="match status" value="1"/>
</dbReference>
<dbReference type="GO" id="GO:0019254">
    <property type="term" value="P:carnitine metabolic process, CoA-linked"/>
    <property type="evidence" value="ECO:0007669"/>
    <property type="project" value="TreeGrafter"/>
</dbReference>
<evidence type="ECO:0000313" key="37">
    <source>
        <dbReference type="EMBL" id="CAH1271473.1"/>
    </source>
</evidence>
<evidence type="ECO:0000256" key="18">
    <source>
        <dbReference type="ARBA" id="ARBA00050207"/>
    </source>
</evidence>
<keyword evidence="7" id="KW-0808">Transferase</keyword>
<comment type="catalytic activity">
    <reaction evidence="27">
        <text>(R)-carnitine + acetyl-CoA = O-acetyl-(R)-carnitine + CoA</text>
        <dbReference type="Rhea" id="RHEA:21136"/>
        <dbReference type="ChEBI" id="CHEBI:16347"/>
        <dbReference type="ChEBI" id="CHEBI:57287"/>
        <dbReference type="ChEBI" id="CHEBI:57288"/>
        <dbReference type="ChEBI" id="CHEBI:57589"/>
        <dbReference type="EC" id="2.3.1.7"/>
    </reaction>
    <physiologicalReaction direction="left-to-right" evidence="27">
        <dbReference type="Rhea" id="RHEA:21137"/>
    </physiologicalReaction>
</comment>
<evidence type="ECO:0000256" key="32">
    <source>
        <dbReference type="ARBA" id="ARBA00066910"/>
    </source>
</evidence>
<evidence type="ECO:0000256" key="31">
    <source>
        <dbReference type="ARBA" id="ARBA00066418"/>
    </source>
</evidence>
<dbReference type="AlphaFoldDB" id="A0A8K0AB63"/>
<evidence type="ECO:0000256" key="9">
    <source>
        <dbReference type="ARBA" id="ARBA00022824"/>
    </source>
</evidence>
<evidence type="ECO:0000256" key="17">
    <source>
        <dbReference type="ARBA" id="ARBA00050133"/>
    </source>
</evidence>
<dbReference type="InterPro" id="IPR039551">
    <property type="entry name" value="Cho/carn_acyl_trans"/>
</dbReference>
<dbReference type="GO" id="GO:0005777">
    <property type="term" value="C:peroxisome"/>
    <property type="evidence" value="ECO:0007669"/>
    <property type="project" value="UniProtKB-SubCell"/>
</dbReference>
<evidence type="ECO:0000256" key="13">
    <source>
        <dbReference type="ARBA" id="ARBA00023128"/>
    </source>
</evidence>
<evidence type="ECO:0000256" key="3">
    <source>
        <dbReference type="ARBA" id="ARBA00004443"/>
    </source>
</evidence>
<evidence type="ECO:0000256" key="22">
    <source>
        <dbReference type="ARBA" id="ARBA00051518"/>
    </source>
</evidence>
<dbReference type="GO" id="GO:0005783">
    <property type="term" value="C:endoplasmic reticulum"/>
    <property type="evidence" value="ECO:0007669"/>
    <property type="project" value="UniProtKB-SubCell"/>
</dbReference>
<organism evidence="37 38">
    <name type="scientific">Branchiostoma lanceolatum</name>
    <name type="common">Common lancelet</name>
    <name type="synonym">Amphioxus lanceolatum</name>
    <dbReference type="NCBI Taxonomy" id="7740"/>
    <lineage>
        <taxon>Eukaryota</taxon>
        <taxon>Metazoa</taxon>
        <taxon>Chordata</taxon>
        <taxon>Cephalochordata</taxon>
        <taxon>Leptocardii</taxon>
        <taxon>Amphioxiformes</taxon>
        <taxon>Branchiostomatidae</taxon>
        <taxon>Branchiostoma</taxon>
    </lineage>
</organism>
<comment type="similarity">
    <text evidence="4">Belongs to the carnitine/choline acetyltransferase family.</text>
</comment>
<keyword evidence="10" id="KW-0276">Fatty acid metabolism</keyword>
<proteinExistence type="inferred from homology"/>
<keyword evidence="38" id="KW-1185">Reference proteome</keyword>
<evidence type="ECO:0000256" key="8">
    <source>
        <dbReference type="ARBA" id="ARBA00022792"/>
    </source>
</evidence>
<evidence type="ECO:0000256" key="19">
    <source>
        <dbReference type="ARBA" id="ARBA00050851"/>
    </source>
</evidence>
<comment type="catalytic activity">
    <reaction evidence="22">
        <text>octanoyl-CoA + (R)-carnitine = O-octanoyl-(R)-carnitine + CoA</text>
        <dbReference type="Rhea" id="RHEA:17177"/>
        <dbReference type="ChEBI" id="CHEBI:16347"/>
        <dbReference type="ChEBI" id="CHEBI:18102"/>
        <dbReference type="ChEBI" id="CHEBI:57287"/>
        <dbReference type="ChEBI" id="CHEBI:57386"/>
        <dbReference type="EC" id="2.3.1.137"/>
    </reaction>
    <physiologicalReaction direction="left-to-right" evidence="22">
        <dbReference type="Rhea" id="RHEA:17178"/>
    </physiologicalReaction>
</comment>
<evidence type="ECO:0000256" key="27">
    <source>
        <dbReference type="ARBA" id="ARBA00052310"/>
    </source>
</evidence>
<dbReference type="PROSITE" id="PS00439">
    <property type="entry name" value="ACYLTRANSF_C_1"/>
    <property type="match status" value="1"/>
</dbReference>
<comment type="catalytic activity">
    <reaction evidence="17">
        <text>decanoyl-CoA + (R)-carnitine = O-decanoyl-(R)-carnitine + CoA</text>
        <dbReference type="Rhea" id="RHEA:44828"/>
        <dbReference type="ChEBI" id="CHEBI:16347"/>
        <dbReference type="ChEBI" id="CHEBI:28717"/>
        <dbReference type="ChEBI" id="CHEBI:57287"/>
        <dbReference type="ChEBI" id="CHEBI:61430"/>
    </reaction>
    <physiologicalReaction direction="left-to-right" evidence="17">
        <dbReference type="Rhea" id="RHEA:44829"/>
    </physiologicalReaction>
</comment>
<comment type="catalytic activity">
    <reaction evidence="29">
        <text>propanoyl-CoA + (R)-carnitine = O-propanoyl-(R)-carnitine + CoA</text>
        <dbReference type="Rhea" id="RHEA:44976"/>
        <dbReference type="ChEBI" id="CHEBI:16347"/>
        <dbReference type="ChEBI" id="CHEBI:53210"/>
        <dbReference type="ChEBI" id="CHEBI:57287"/>
        <dbReference type="ChEBI" id="CHEBI:57392"/>
    </reaction>
    <physiologicalReaction direction="left-to-right" evidence="29">
        <dbReference type="Rhea" id="RHEA:44977"/>
    </physiologicalReaction>
</comment>
<comment type="catalytic activity">
    <reaction evidence="26">
        <text>hexanoyl-CoA + (R)-carnitine = O-hexanoyl-(R)-carnitine + CoA</text>
        <dbReference type="Rhea" id="RHEA:44972"/>
        <dbReference type="ChEBI" id="CHEBI:16347"/>
        <dbReference type="ChEBI" id="CHEBI:57287"/>
        <dbReference type="ChEBI" id="CHEBI:62620"/>
        <dbReference type="ChEBI" id="CHEBI:84834"/>
    </reaction>
    <physiologicalReaction direction="left-to-right" evidence="26">
        <dbReference type="Rhea" id="RHEA:44973"/>
    </physiologicalReaction>
</comment>
<evidence type="ECO:0000256" key="30">
    <source>
        <dbReference type="ARBA" id="ARBA00058613"/>
    </source>
</evidence>
<dbReference type="FunFam" id="3.30.559.70:FF:000002">
    <property type="entry name" value="Carnitine O-acetyltransferase"/>
    <property type="match status" value="1"/>
</dbReference>
<evidence type="ECO:0000256" key="15">
    <source>
        <dbReference type="ARBA" id="ARBA00023140"/>
    </source>
</evidence>
<dbReference type="InterPro" id="IPR000542">
    <property type="entry name" value="Carn_acyl_trans"/>
</dbReference>
<comment type="catalytic activity">
    <reaction evidence="18">
        <text>2-methylbutanoyl-CoA + (R)-carnitine = O-2-methylbutanoyl-(R)-carnitine + CoA</text>
        <dbReference type="Rhea" id="RHEA:44992"/>
        <dbReference type="ChEBI" id="CHEBI:16347"/>
        <dbReference type="ChEBI" id="CHEBI:57287"/>
        <dbReference type="ChEBI" id="CHEBI:57336"/>
        <dbReference type="ChEBI" id="CHEBI:84840"/>
    </reaction>
    <physiologicalReaction direction="left-to-right" evidence="18">
        <dbReference type="Rhea" id="RHEA:44993"/>
    </physiologicalReaction>
</comment>
<evidence type="ECO:0000256" key="29">
    <source>
        <dbReference type="ARBA" id="ARBA00053012"/>
    </source>
</evidence>
<dbReference type="EMBL" id="OV696693">
    <property type="protein sequence ID" value="CAH1271473.1"/>
    <property type="molecule type" value="Genomic_DNA"/>
</dbReference>
<comment type="function">
    <text evidence="30">Catalyzes the reversible transfer of acyl groups from carnitine to coenzyme A (CoA) and regulates the acyl-CoA/CoA ratio. Also plays a crucial role in the transport of fatty acids for beta-oxidation. Responsible for the synthesis of short- and branched-chain acylcarnitines. Active towards some branched-chain amino acid oxidation pathway (BCAAO) intermediates. Trans-2-enoyl-CoAs and 2-methylacyl-CoAs are poor substrates.</text>
</comment>
<evidence type="ECO:0000313" key="38">
    <source>
        <dbReference type="Proteomes" id="UP000838412"/>
    </source>
</evidence>
<feature type="domain" description="Choline/carnitine acyltransferase" evidence="36">
    <location>
        <begin position="152"/>
        <end position="722"/>
    </location>
</feature>
<comment type="catalytic activity">
    <reaction evidence="20">
        <text>3-hydroxybutanoyl-CoA + (R)-carnitine = O-3-hydroxybutanoyl-(R)-carnitine + CoA</text>
        <dbReference type="Rhea" id="RHEA:45000"/>
        <dbReference type="ChEBI" id="CHEBI:16347"/>
        <dbReference type="ChEBI" id="CHEBI:57287"/>
        <dbReference type="ChEBI" id="CHEBI:78611"/>
        <dbReference type="ChEBI" id="CHEBI:84842"/>
    </reaction>
    <physiologicalReaction direction="left-to-right" evidence="20">
        <dbReference type="Rhea" id="RHEA:45001"/>
    </physiologicalReaction>
</comment>
<keyword evidence="6" id="KW-0813">Transport</keyword>
<evidence type="ECO:0000256" key="21">
    <source>
        <dbReference type="ARBA" id="ARBA00051087"/>
    </source>
</evidence>
<evidence type="ECO:0000256" key="28">
    <source>
        <dbReference type="ARBA" id="ARBA00052568"/>
    </source>
</evidence>
<dbReference type="OrthoDB" id="240216at2759"/>
<evidence type="ECO:0000256" key="10">
    <source>
        <dbReference type="ARBA" id="ARBA00022832"/>
    </source>
</evidence>
<comment type="subcellular location">
    <subcellularLocation>
        <location evidence="1">Endoplasmic reticulum</location>
    </subcellularLocation>
    <subcellularLocation>
        <location evidence="3">Mitochondrion inner membrane</location>
        <topology evidence="3">Peripheral membrane protein</topology>
        <orientation evidence="3">Matrix side</orientation>
    </subcellularLocation>
    <subcellularLocation>
        <location evidence="2">Peroxisome</location>
    </subcellularLocation>
</comment>
<evidence type="ECO:0000256" key="6">
    <source>
        <dbReference type="ARBA" id="ARBA00022448"/>
    </source>
</evidence>
<evidence type="ECO:0000256" key="33">
    <source>
        <dbReference type="ARBA" id="ARBA00074976"/>
    </source>
</evidence>
<dbReference type="EC" id="2.3.1.7" evidence="32"/>
<dbReference type="GO" id="GO:0008458">
    <property type="term" value="F:carnitine O-octanoyltransferase activity"/>
    <property type="evidence" value="ECO:0007669"/>
    <property type="project" value="UniProtKB-EC"/>
</dbReference>
<accession>A0A8K0AB63</accession>
<evidence type="ECO:0000256" key="16">
    <source>
        <dbReference type="ARBA" id="ARBA00023315"/>
    </source>
</evidence>
<dbReference type="Gene3D" id="3.30.559.10">
    <property type="entry name" value="Chloramphenicol acetyltransferase-like domain"/>
    <property type="match status" value="1"/>
</dbReference>
<keyword evidence="15" id="KW-0576">Peroxisome</keyword>